<dbReference type="PANTHER" id="PTHR42953">
    <property type="entry name" value="HIGH-AFFINITY ZINC UPTAKE SYSTEM PROTEIN ZNUA-RELATED"/>
    <property type="match status" value="1"/>
</dbReference>
<evidence type="ECO:0000256" key="7">
    <source>
        <dbReference type="SAM" id="MobiDB-lite"/>
    </source>
</evidence>
<evidence type="ECO:0000313" key="9">
    <source>
        <dbReference type="EMBL" id="MFC3675405.1"/>
    </source>
</evidence>
<evidence type="ECO:0000256" key="6">
    <source>
        <dbReference type="RuleBase" id="RU003512"/>
    </source>
</evidence>
<dbReference type="Pfam" id="PF01297">
    <property type="entry name" value="ZnuA"/>
    <property type="match status" value="1"/>
</dbReference>
<evidence type="ECO:0000313" key="10">
    <source>
        <dbReference type="Proteomes" id="UP001595711"/>
    </source>
</evidence>
<feature type="chain" id="PRO_5047342095" evidence="8">
    <location>
        <begin position="27"/>
        <end position="315"/>
    </location>
</feature>
<reference evidence="10" key="1">
    <citation type="journal article" date="2019" name="Int. J. Syst. Evol. Microbiol.">
        <title>The Global Catalogue of Microorganisms (GCM) 10K type strain sequencing project: providing services to taxonomists for standard genome sequencing and annotation.</title>
        <authorList>
            <consortium name="The Broad Institute Genomics Platform"/>
            <consortium name="The Broad Institute Genome Sequencing Center for Infectious Disease"/>
            <person name="Wu L."/>
            <person name="Ma J."/>
        </authorList>
    </citation>
    <scope>NUCLEOTIDE SEQUENCE [LARGE SCALE GENOMIC DNA]</scope>
    <source>
        <strain evidence="10">KCTC 42182</strain>
    </source>
</reference>
<evidence type="ECO:0000256" key="8">
    <source>
        <dbReference type="SAM" id="SignalP"/>
    </source>
</evidence>
<proteinExistence type="inferred from homology"/>
<comment type="subcellular location">
    <subcellularLocation>
        <location evidence="1">Cell envelope</location>
    </subcellularLocation>
</comment>
<dbReference type="PRINTS" id="PR00691">
    <property type="entry name" value="ADHESINB"/>
</dbReference>
<evidence type="ECO:0000256" key="1">
    <source>
        <dbReference type="ARBA" id="ARBA00004196"/>
    </source>
</evidence>
<protein>
    <submittedName>
        <fullName evidence="9">Metal ABC transporter substrate-binding protein</fullName>
    </submittedName>
</protein>
<dbReference type="RefSeq" id="WP_379723919.1">
    <property type="nucleotide sequence ID" value="NZ_JBHRYJ010000001.1"/>
</dbReference>
<comment type="caution">
    <text evidence="9">The sequence shown here is derived from an EMBL/GenBank/DDBJ whole genome shotgun (WGS) entry which is preliminary data.</text>
</comment>
<keyword evidence="4" id="KW-0479">Metal-binding</keyword>
<dbReference type="InterPro" id="IPR006128">
    <property type="entry name" value="Lipoprotein_PsaA-like"/>
</dbReference>
<sequence>MRLSLRHLCAAGLLAVAATAASPALAAPRQVVATFSVLGDMVKEIGGNDVHVITLVPPGGDAHVYQPKPGDAKNIARADLVVVNGLGMEGWIDRLISASGYKGRIATASTGVKPQTMSEDDDDDHDSKAAAKDDGKPHIVTDPHAWQNVANGAIYIRNIATALNAIDPAHAADYEARTTAYLAGLKDLDAWVKTQIATVPEAKRRIITSHDAFGYFGSAYGISFLAPLGISTDADPSAAHVGQLIKQMRAEHIKALFIENMTDPRLVQQLAREAHAAVGGTLYSDSLSKAGGPADTYVKMFRNNVPEMVAAMQKN</sequence>
<evidence type="ECO:0000256" key="2">
    <source>
        <dbReference type="ARBA" id="ARBA00011028"/>
    </source>
</evidence>
<feature type="region of interest" description="Disordered" evidence="7">
    <location>
        <begin position="110"/>
        <end position="142"/>
    </location>
</feature>
<dbReference type="InterPro" id="IPR006127">
    <property type="entry name" value="ZnuA-like"/>
</dbReference>
<name>A0ABV7VDA1_9PROT</name>
<dbReference type="EMBL" id="JBHRYJ010000001">
    <property type="protein sequence ID" value="MFC3675405.1"/>
    <property type="molecule type" value="Genomic_DNA"/>
</dbReference>
<keyword evidence="3 6" id="KW-0813">Transport</keyword>
<dbReference type="Gene3D" id="3.40.50.1980">
    <property type="entry name" value="Nitrogenase molybdenum iron protein domain"/>
    <property type="match status" value="2"/>
</dbReference>
<keyword evidence="10" id="KW-1185">Reference proteome</keyword>
<dbReference type="SUPFAM" id="SSF53807">
    <property type="entry name" value="Helical backbone' metal receptor"/>
    <property type="match status" value="1"/>
</dbReference>
<dbReference type="PANTHER" id="PTHR42953:SF1">
    <property type="entry name" value="METAL-BINDING PROTEIN HI_0362-RELATED"/>
    <property type="match status" value="1"/>
</dbReference>
<keyword evidence="5 8" id="KW-0732">Signal</keyword>
<accession>A0ABV7VDA1</accession>
<feature type="signal peptide" evidence="8">
    <location>
        <begin position="1"/>
        <end position="26"/>
    </location>
</feature>
<organism evidence="9 10">
    <name type="scientific">Ferrovibrio xuzhouensis</name>
    <dbReference type="NCBI Taxonomy" id="1576914"/>
    <lineage>
        <taxon>Bacteria</taxon>
        <taxon>Pseudomonadati</taxon>
        <taxon>Pseudomonadota</taxon>
        <taxon>Alphaproteobacteria</taxon>
        <taxon>Rhodospirillales</taxon>
        <taxon>Rhodospirillaceae</taxon>
        <taxon>Ferrovibrio</taxon>
    </lineage>
</organism>
<evidence type="ECO:0000256" key="5">
    <source>
        <dbReference type="ARBA" id="ARBA00022729"/>
    </source>
</evidence>
<dbReference type="CDD" id="cd01137">
    <property type="entry name" value="PsaA"/>
    <property type="match status" value="1"/>
</dbReference>
<feature type="compositionally biased region" description="Basic and acidic residues" evidence="7">
    <location>
        <begin position="125"/>
        <end position="141"/>
    </location>
</feature>
<gene>
    <name evidence="9" type="ORF">ACFOOQ_07615</name>
</gene>
<dbReference type="InterPro" id="IPR050492">
    <property type="entry name" value="Bact_metal-bind_prot9"/>
</dbReference>
<dbReference type="Proteomes" id="UP001595711">
    <property type="component" value="Unassembled WGS sequence"/>
</dbReference>
<evidence type="ECO:0000256" key="4">
    <source>
        <dbReference type="ARBA" id="ARBA00022723"/>
    </source>
</evidence>
<dbReference type="PRINTS" id="PR00690">
    <property type="entry name" value="ADHESNFAMILY"/>
</dbReference>
<evidence type="ECO:0000256" key="3">
    <source>
        <dbReference type="ARBA" id="ARBA00022448"/>
    </source>
</evidence>
<dbReference type="InterPro" id="IPR006129">
    <property type="entry name" value="AdhesinB"/>
</dbReference>
<comment type="similarity">
    <text evidence="2 6">Belongs to the bacterial solute-binding protein 9 family.</text>
</comment>